<evidence type="ECO:0000256" key="2">
    <source>
        <dbReference type="ARBA" id="ARBA00009409"/>
    </source>
</evidence>
<dbReference type="GO" id="GO:0003684">
    <property type="term" value="F:damaged DNA binding"/>
    <property type="evidence" value="ECO:0007669"/>
    <property type="project" value="InterPro"/>
</dbReference>
<dbReference type="SMART" id="SM01232">
    <property type="entry name" value="H2TH"/>
    <property type="match status" value="1"/>
</dbReference>
<keyword evidence="4" id="KW-0378">Hydrolase</keyword>
<evidence type="ECO:0000256" key="1">
    <source>
        <dbReference type="ARBA" id="ARBA00001668"/>
    </source>
</evidence>
<feature type="domain" description="Formamidopyrimidine-DNA glycosylase catalytic" evidence="10">
    <location>
        <begin position="2"/>
        <end position="140"/>
    </location>
</feature>
<dbReference type="PROSITE" id="PS51068">
    <property type="entry name" value="FPG_CAT"/>
    <property type="match status" value="1"/>
</dbReference>
<dbReference type="PaxDb" id="2850-Phatr44981"/>
<dbReference type="STRING" id="556484.B7FV57"/>
<dbReference type="SMART" id="SM00898">
    <property type="entry name" value="Fapy_DNA_glyco"/>
    <property type="match status" value="1"/>
</dbReference>
<keyword evidence="5" id="KW-0238">DNA-binding</keyword>
<evidence type="ECO:0000313" key="12">
    <source>
        <dbReference type="Proteomes" id="UP000000759"/>
    </source>
</evidence>
<dbReference type="PANTHER" id="PTHR22993:SF9">
    <property type="entry name" value="FORMAMIDOPYRIMIDINE-DNA GLYCOSYLASE"/>
    <property type="match status" value="1"/>
</dbReference>
<dbReference type="InterPro" id="IPR010979">
    <property type="entry name" value="Ribosomal_uS13-like_H2TH"/>
</dbReference>
<dbReference type="RefSeq" id="XP_002178868.1">
    <property type="nucleotide sequence ID" value="XM_002178832.1"/>
</dbReference>
<keyword evidence="7" id="KW-0456">Lyase</keyword>
<sequence>MPELPEVEQFRQLLLPLVSSSSPIQISAWKDNPPRVWLSEEQINSLSGKYYCVDILRKGKQLCIVLQPSKANGQKKEPKKSVYLYLHMGMTGRISSPNRESGWGRQSSKVADIEYPPRYTYLTFATEHYQAAFSDPRKFGKAVLSDNLDPFGLLAPDALNCNDEKLIRNEIIPGFVEQTRSIKAILLDQNRVCSGVGNWVADEVLYQIGMHPDQQYLTEEQGSRLFETLQAIVRTAVGCLNSDTKYPDSWLFGYRWTKKRAGKDAAGRALTFLTSGGRTSAIVASVQKLNKRQGRRNSSENSHRNTHVKMTAEMVEEEQNYPKRKAKRIKRTAIVSPLSEKVGESGMKKDFILEEKLTVRRSSRLRL</sequence>
<dbReference type="InterPro" id="IPR012319">
    <property type="entry name" value="FPG_cat"/>
</dbReference>
<dbReference type="Gene3D" id="1.10.8.50">
    <property type="match status" value="1"/>
</dbReference>
<accession>B7FV57</accession>
<protein>
    <recommendedName>
        <fullName evidence="10">Formamidopyrimidine-DNA glycosylase catalytic domain-containing protein</fullName>
    </recommendedName>
</protein>
<dbReference type="InParanoid" id="B7FV57"/>
<dbReference type="AlphaFoldDB" id="B7FV57"/>
<dbReference type="SUPFAM" id="SSF46946">
    <property type="entry name" value="S13-like H2TH domain"/>
    <property type="match status" value="1"/>
</dbReference>
<comment type="catalytic activity">
    <reaction evidence="1">
        <text>Hydrolysis of DNA containing ring-opened 7-methylguanine residues, releasing 2,6-diamino-4-hydroxy-5-(N-methyl)formamidopyrimidine.</text>
        <dbReference type="EC" id="3.2.2.23"/>
    </reaction>
</comment>
<dbReference type="Proteomes" id="UP000000759">
    <property type="component" value="Chromosome 5"/>
</dbReference>
<reference evidence="11 12" key="1">
    <citation type="journal article" date="2008" name="Nature">
        <title>The Phaeodactylum genome reveals the evolutionary history of diatom genomes.</title>
        <authorList>
            <person name="Bowler C."/>
            <person name="Allen A.E."/>
            <person name="Badger J.H."/>
            <person name="Grimwood J."/>
            <person name="Jabbari K."/>
            <person name="Kuo A."/>
            <person name="Maheswari U."/>
            <person name="Martens C."/>
            <person name="Maumus F."/>
            <person name="Otillar R.P."/>
            <person name="Rayko E."/>
            <person name="Salamov A."/>
            <person name="Vandepoele K."/>
            <person name="Beszteri B."/>
            <person name="Gruber A."/>
            <person name="Heijde M."/>
            <person name="Katinka M."/>
            <person name="Mock T."/>
            <person name="Valentin K."/>
            <person name="Verret F."/>
            <person name="Berges J.A."/>
            <person name="Brownlee C."/>
            <person name="Cadoret J.P."/>
            <person name="Chiovitti A."/>
            <person name="Choi C.J."/>
            <person name="Coesel S."/>
            <person name="De Martino A."/>
            <person name="Detter J.C."/>
            <person name="Durkin C."/>
            <person name="Falciatore A."/>
            <person name="Fournet J."/>
            <person name="Haruta M."/>
            <person name="Huysman M.J."/>
            <person name="Jenkins B.D."/>
            <person name="Jiroutova K."/>
            <person name="Jorgensen R.E."/>
            <person name="Joubert Y."/>
            <person name="Kaplan A."/>
            <person name="Kroger N."/>
            <person name="Kroth P.G."/>
            <person name="La Roche J."/>
            <person name="Lindquist E."/>
            <person name="Lommer M."/>
            <person name="Martin-Jezequel V."/>
            <person name="Lopez P.J."/>
            <person name="Lucas S."/>
            <person name="Mangogna M."/>
            <person name="McGinnis K."/>
            <person name="Medlin L.K."/>
            <person name="Montsant A."/>
            <person name="Oudot-Le Secq M.P."/>
            <person name="Napoli C."/>
            <person name="Obornik M."/>
            <person name="Parker M.S."/>
            <person name="Petit J.L."/>
            <person name="Porcel B.M."/>
            <person name="Poulsen N."/>
            <person name="Robison M."/>
            <person name="Rychlewski L."/>
            <person name="Rynearson T.A."/>
            <person name="Schmutz J."/>
            <person name="Shapiro H."/>
            <person name="Siaut M."/>
            <person name="Stanley M."/>
            <person name="Sussman M.R."/>
            <person name="Taylor A.R."/>
            <person name="Vardi A."/>
            <person name="von Dassow P."/>
            <person name="Vyverman W."/>
            <person name="Willis A."/>
            <person name="Wyrwicz L.S."/>
            <person name="Rokhsar D.S."/>
            <person name="Weissenbach J."/>
            <person name="Armbrust E.V."/>
            <person name="Green B.R."/>
            <person name="Van de Peer Y."/>
            <person name="Grigoriev I.V."/>
        </authorList>
    </citation>
    <scope>NUCLEOTIDE SEQUENCE [LARGE SCALE GENOMIC DNA]</scope>
    <source>
        <strain evidence="11 12">CCAP 1055/1</strain>
    </source>
</reference>
<dbReference type="GO" id="GO:0003906">
    <property type="term" value="F:DNA-(apurinic or apyrimidinic site) endonuclease activity"/>
    <property type="evidence" value="ECO:0007669"/>
    <property type="project" value="InterPro"/>
</dbReference>
<proteinExistence type="inferred from homology"/>
<name>B7FV57_PHATC</name>
<evidence type="ECO:0000313" key="11">
    <source>
        <dbReference type="EMBL" id="EEC49566.1"/>
    </source>
</evidence>
<dbReference type="Pfam" id="PF01149">
    <property type="entry name" value="Fapy_DNA_glyco"/>
    <property type="match status" value="1"/>
</dbReference>
<keyword evidence="8" id="KW-0511">Multifunctional enzyme</keyword>
<keyword evidence="6" id="KW-0234">DNA repair</keyword>
<dbReference type="InterPro" id="IPR015886">
    <property type="entry name" value="H2TH_FPG"/>
</dbReference>
<dbReference type="PANTHER" id="PTHR22993">
    <property type="entry name" value="FORMAMIDOPYRIMIDINE-DNA GLYCOSYLASE"/>
    <property type="match status" value="1"/>
</dbReference>
<dbReference type="GO" id="GO:0016829">
    <property type="term" value="F:lyase activity"/>
    <property type="evidence" value="ECO:0007669"/>
    <property type="project" value="UniProtKB-KW"/>
</dbReference>
<evidence type="ECO:0000256" key="7">
    <source>
        <dbReference type="ARBA" id="ARBA00023239"/>
    </source>
</evidence>
<evidence type="ECO:0000259" key="10">
    <source>
        <dbReference type="PROSITE" id="PS51068"/>
    </source>
</evidence>
<organism evidence="11 12">
    <name type="scientific">Phaeodactylum tricornutum (strain CCAP 1055/1)</name>
    <dbReference type="NCBI Taxonomy" id="556484"/>
    <lineage>
        <taxon>Eukaryota</taxon>
        <taxon>Sar</taxon>
        <taxon>Stramenopiles</taxon>
        <taxon>Ochrophyta</taxon>
        <taxon>Bacillariophyta</taxon>
        <taxon>Bacillariophyceae</taxon>
        <taxon>Bacillariophycidae</taxon>
        <taxon>Naviculales</taxon>
        <taxon>Phaeodactylaceae</taxon>
        <taxon>Phaeodactylum</taxon>
    </lineage>
</organism>
<dbReference type="HOGENOM" id="CLU_691636_0_0_1"/>
<keyword evidence="3" id="KW-0227">DNA damage</keyword>
<keyword evidence="9" id="KW-0326">Glycosidase</keyword>
<dbReference type="Gene3D" id="3.20.190.10">
    <property type="entry name" value="MutM-like, N-terminal"/>
    <property type="match status" value="1"/>
</dbReference>
<dbReference type="Pfam" id="PF06831">
    <property type="entry name" value="H2TH"/>
    <property type="match status" value="1"/>
</dbReference>
<dbReference type="KEGG" id="pti:PHATRDRAFT_44981"/>
<dbReference type="GO" id="GO:0006284">
    <property type="term" value="P:base-excision repair"/>
    <property type="evidence" value="ECO:0007669"/>
    <property type="project" value="InterPro"/>
</dbReference>
<evidence type="ECO:0000256" key="8">
    <source>
        <dbReference type="ARBA" id="ARBA00023268"/>
    </source>
</evidence>
<dbReference type="EMBL" id="CM000608">
    <property type="protein sequence ID" value="EEC49566.1"/>
    <property type="molecule type" value="Genomic_DNA"/>
</dbReference>
<dbReference type="eggNOG" id="ENOG502QVDB">
    <property type="taxonomic scope" value="Eukaryota"/>
</dbReference>
<dbReference type="GeneID" id="7199503"/>
<dbReference type="InterPro" id="IPR035937">
    <property type="entry name" value="FPG_N"/>
</dbReference>
<evidence type="ECO:0000256" key="5">
    <source>
        <dbReference type="ARBA" id="ARBA00023125"/>
    </source>
</evidence>
<dbReference type="GO" id="GO:0008534">
    <property type="term" value="F:oxidized purine nucleobase lesion DNA N-glycosylase activity"/>
    <property type="evidence" value="ECO:0007669"/>
    <property type="project" value="UniProtKB-EC"/>
</dbReference>
<evidence type="ECO:0000256" key="4">
    <source>
        <dbReference type="ARBA" id="ARBA00022801"/>
    </source>
</evidence>
<dbReference type="GO" id="GO:0008270">
    <property type="term" value="F:zinc ion binding"/>
    <property type="evidence" value="ECO:0007669"/>
    <property type="project" value="InterPro"/>
</dbReference>
<evidence type="ECO:0000256" key="9">
    <source>
        <dbReference type="ARBA" id="ARBA00023295"/>
    </source>
</evidence>
<evidence type="ECO:0000256" key="6">
    <source>
        <dbReference type="ARBA" id="ARBA00023204"/>
    </source>
</evidence>
<evidence type="ECO:0000256" key="3">
    <source>
        <dbReference type="ARBA" id="ARBA00022763"/>
    </source>
</evidence>
<reference evidence="12" key="2">
    <citation type="submission" date="2008-08" db="EMBL/GenBank/DDBJ databases">
        <authorList>
            <consortium name="Diatom Consortium"/>
            <person name="Grigoriev I."/>
            <person name="Grimwood J."/>
            <person name="Kuo A."/>
            <person name="Otillar R.P."/>
            <person name="Salamov A."/>
            <person name="Detter J.C."/>
            <person name="Lindquist E."/>
            <person name="Shapiro H."/>
            <person name="Lucas S."/>
            <person name="Glavina del Rio T."/>
            <person name="Pitluck S."/>
            <person name="Rokhsar D."/>
            <person name="Bowler C."/>
        </authorList>
    </citation>
    <scope>GENOME REANNOTATION</scope>
    <source>
        <strain evidence="12">CCAP 1055/1</strain>
    </source>
</reference>
<dbReference type="SUPFAM" id="SSF81624">
    <property type="entry name" value="N-terminal domain of MutM-like DNA repair proteins"/>
    <property type="match status" value="1"/>
</dbReference>
<gene>
    <name evidence="11" type="ORF">PHATRDRAFT_44981</name>
</gene>
<dbReference type="OrthoDB" id="444592at2759"/>
<comment type="similarity">
    <text evidence="2">Belongs to the FPG family.</text>
</comment>
<dbReference type="GO" id="GO:0005634">
    <property type="term" value="C:nucleus"/>
    <property type="evidence" value="ECO:0007669"/>
    <property type="project" value="TreeGrafter"/>
</dbReference>
<keyword evidence="12" id="KW-1185">Reference proteome</keyword>